<dbReference type="GO" id="GO:0000978">
    <property type="term" value="F:RNA polymerase II cis-regulatory region sequence-specific DNA binding"/>
    <property type="evidence" value="ECO:0007669"/>
    <property type="project" value="TreeGrafter"/>
</dbReference>
<gene>
    <name evidence="7" type="ORF">B0A52_07268</name>
</gene>
<evidence type="ECO:0000256" key="3">
    <source>
        <dbReference type="ARBA" id="ARBA00023163"/>
    </source>
</evidence>
<dbReference type="EMBL" id="NAJM01000039">
    <property type="protein sequence ID" value="RVX68265.1"/>
    <property type="molecule type" value="Genomic_DNA"/>
</dbReference>
<dbReference type="VEuPathDB" id="FungiDB:PV10_05781"/>
<feature type="compositionally biased region" description="Basic and acidic residues" evidence="5">
    <location>
        <begin position="105"/>
        <end position="117"/>
    </location>
</feature>
<evidence type="ECO:0000313" key="8">
    <source>
        <dbReference type="Proteomes" id="UP000288859"/>
    </source>
</evidence>
<dbReference type="GO" id="GO:0008270">
    <property type="term" value="F:zinc ion binding"/>
    <property type="evidence" value="ECO:0007669"/>
    <property type="project" value="InterPro"/>
</dbReference>
<comment type="caution">
    <text evidence="7">The sequence shown here is derived from an EMBL/GenBank/DDBJ whole genome shotgun (WGS) entry which is preliminary data.</text>
</comment>
<dbReference type="GO" id="GO:0000435">
    <property type="term" value="P:positive regulation of transcription from RNA polymerase II promoter by galactose"/>
    <property type="evidence" value="ECO:0007669"/>
    <property type="project" value="TreeGrafter"/>
</dbReference>
<evidence type="ECO:0000259" key="6">
    <source>
        <dbReference type="SMART" id="SM00906"/>
    </source>
</evidence>
<feature type="region of interest" description="Disordered" evidence="5">
    <location>
        <begin position="102"/>
        <end position="152"/>
    </location>
</feature>
<keyword evidence="2" id="KW-0238">DNA-binding</keyword>
<keyword evidence="3" id="KW-0804">Transcription</keyword>
<dbReference type="GO" id="GO:0005634">
    <property type="term" value="C:nucleus"/>
    <property type="evidence" value="ECO:0007669"/>
    <property type="project" value="TreeGrafter"/>
</dbReference>
<feature type="compositionally biased region" description="Acidic residues" evidence="5">
    <location>
        <begin position="118"/>
        <end position="128"/>
    </location>
</feature>
<dbReference type="GO" id="GO:0006351">
    <property type="term" value="P:DNA-templated transcription"/>
    <property type="evidence" value="ECO:0007669"/>
    <property type="project" value="InterPro"/>
</dbReference>
<dbReference type="Pfam" id="PF04082">
    <property type="entry name" value="Fungal_trans"/>
    <property type="match status" value="1"/>
</dbReference>
<evidence type="ECO:0000256" key="2">
    <source>
        <dbReference type="ARBA" id="ARBA00023125"/>
    </source>
</evidence>
<evidence type="ECO:0000313" key="7">
    <source>
        <dbReference type="EMBL" id="RVX68265.1"/>
    </source>
</evidence>
<feature type="region of interest" description="Disordered" evidence="5">
    <location>
        <begin position="177"/>
        <end position="201"/>
    </location>
</feature>
<organism evidence="7 8">
    <name type="scientific">Exophiala mesophila</name>
    <name type="common">Black yeast-like fungus</name>
    <dbReference type="NCBI Taxonomy" id="212818"/>
    <lineage>
        <taxon>Eukaryota</taxon>
        <taxon>Fungi</taxon>
        <taxon>Dikarya</taxon>
        <taxon>Ascomycota</taxon>
        <taxon>Pezizomycotina</taxon>
        <taxon>Eurotiomycetes</taxon>
        <taxon>Chaetothyriomycetidae</taxon>
        <taxon>Chaetothyriales</taxon>
        <taxon>Herpotrichiellaceae</taxon>
        <taxon>Exophiala</taxon>
    </lineage>
</organism>
<proteinExistence type="predicted"/>
<dbReference type="InterPro" id="IPR051127">
    <property type="entry name" value="Fungal_SecMet_Regulators"/>
</dbReference>
<evidence type="ECO:0000256" key="1">
    <source>
        <dbReference type="ARBA" id="ARBA00023015"/>
    </source>
</evidence>
<name>A0A438MZ53_EXOME</name>
<keyword evidence="1" id="KW-0805">Transcription regulation</keyword>
<evidence type="ECO:0000256" key="5">
    <source>
        <dbReference type="SAM" id="MobiDB-lite"/>
    </source>
</evidence>
<sequence>MLTEQNLTRTQRQIEGLSPASNTITKIRSTTSSYQNPSVLPVAVSENSPNALPLSAAGTGLQAVDAFDKSLQPVQWLAPRNSTSVQSSVNAQQHEGLVVNSEVSTDERHCSDQVARDEETEEDEESGTDADGMGAIASSTYNEPGTGGKSVSEKAYFGPSSTLGFMKHIQDVFRPTKGTRTHKSTMKDDQHKHGYPHASQRTNPVSLARHKYTLPMRELADALLSSYWTHVHPIYPYLFKSAFNQRYQRLWSASNGPHGGAQNTPLQTGHANDYLEDCYSNEPLFFCILNLVFSLGTHYSQSVDSSERCETGNVFFQRAKEFINLDSLEHSDLVVVQALLLMGHYLQSTDKSSMCWNIIGLAIRVSQSIGLDMPIEYNNSAGESSNQLEAEVRKRLWGGCILHDRVTSMMFGRPLMLPPTSIQHISLLDAIDDEELTTSNTPGRQPDNKPSYIAFFVQAVKLVQIVGEVLDTVYGRGISLVKGASTSREPKSRFNPTSRLTDQIKTGDIHEMLQLDMALIQWRENIPPFLKMSTYMNVSANSSTPLSLESNAVLAQQLPRELLTIFARQAKVLEARFLHVKILLYRPVLVVLLSSNGTPVATCSSTDPIQTILRQSMLQQISNHCIQAAQDLTHLIYGSLMSGDVVLPAWWYNVFYLYTTGTIFVAQRLCPSLAPAADDQKWQECWNMCLQGLSKYSEQSHAASKCFKVLDLIDNQLFRLNKPITRVACQSSAPLETPDNLGQPSMHLGNGQGTVIPPAEDGFLAGNLPHASGANAINFNQALDAQDIAWLENIPFDPNIDIDTSVADWLDDFAFSQPNYMAR</sequence>
<evidence type="ECO:0000256" key="4">
    <source>
        <dbReference type="ARBA" id="ARBA00023242"/>
    </source>
</evidence>
<dbReference type="CDD" id="cd12148">
    <property type="entry name" value="fungal_TF_MHR"/>
    <property type="match status" value="1"/>
</dbReference>
<dbReference type="Proteomes" id="UP000288859">
    <property type="component" value="Unassembled WGS sequence"/>
</dbReference>
<dbReference type="PANTHER" id="PTHR47424:SF3">
    <property type="entry name" value="REGULATORY PROTEIN GAL4"/>
    <property type="match status" value="1"/>
</dbReference>
<accession>A0A438MZ53</accession>
<dbReference type="GO" id="GO:0000981">
    <property type="term" value="F:DNA-binding transcription factor activity, RNA polymerase II-specific"/>
    <property type="evidence" value="ECO:0007669"/>
    <property type="project" value="TreeGrafter"/>
</dbReference>
<feature type="domain" description="Xylanolytic transcriptional activator regulatory" evidence="6">
    <location>
        <begin position="355"/>
        <end position="434"/>
    </location>
</feature>
<dbReference type="PANTHER" id="PTHR47424">
    <property type="entry name" value="REGULATORY PROTEIN GAL4"/>
    <property type="match status" value="1"/>
</dbReference>
<keyword evidence="4" id="KW-0539">Nucleus</keyword>
<dbReference type="AlphaFoldDB" id="A0A438MZ53"/>
<feature type="region of interest" description="Disordered" evidence="5">
    <location>
        <begin position="1"/>
        <end position="20"/>
    </location>
</feature>
<protein>
    <recommendedName>
        <fullName evidence="6">Xylanolytic transcriptional activator regulatory domain-containing protein</fullName>
    </recommendedName>
</protein>
<reference evidence="7 8" key="1">
    <citation type="submission" date="2017-03" db="EMBL/GenBank/DDBJ databases">
        <title>Genomes of endolithic fungi from Antarctica.</title>
        <authorList>
            <person name="Coleine C."/>
            <person name="Masonjones S."/>
            <person name="Stajich J.E."/>
        </authorList>
    </citation>
    <scope>NUCLEOTIDE SEQUENCE [LARGE SCALE GENOMIC DNA]</scope>
    <source>
        <strain evidence="7 8">CCFEE 6314</strain>
    </source>
</reference>
<dbReference type="InterPro" id="IPR007219">
    <property type="entry name" value="XnlR_reg_dom"/>
</dbReference>
<dbReference type="SMART" id="SM00906">
    <property type="entry name" value="Fungal_trans"/>
    <property type="match status" value="1"/>
</dbReference>
<dbReference type="OrthoDB" id="4159052at2759"/>